<accession>A0A9P6H7Z7</accession>
<feature type="compositionally biased region" description="Polar residues" evidence="1">
    <location>
        <begin position="28"/>
        <end position="41"/>
    </location>
</feature>
<keyword evidence="3" id="KW-1185">Reference proteome</keyword>
<reference evidence="2" key="1">
    <citation type="journal article" date="2020" name="Nat. Commun.">
        <title>Large-scale genome sequencing of mycorrhizal fungi provides insights into the early evolution of symbiotic traits.</title>
        <authorList>
            <person name="Miyauchi S."/>
            <person name="Kiss E."/>
            <person name="Kuo A."/>
            <person name="Drula E."/>
            <person name="Kohler A."/>
            <person name="Sanchez-Garcia M."/>
            <person name="Morin E."/>
            <person name="Andreopoulos B."/>
            <person name="Barry K.W."/>
            <person name="Bonito G."/>
            <person name="Buee M."/>
            <person name="Carver A."/>
            <person name="Chen C."/>
            <person name="Cichocki N."/>
            <person name="Clum A."/>
            <person name="Culley D."/>
            <person name="Crous P.W."/>
            <person name="Fauchery L."/>
            <person name="Girlanda M."/>
            <person name="Hayes R.D."/>
            <person name="Keri Z."/>
            <person name="LaButti K."/>
            <person name="Lipzen A."/>
            <person name="Lombard V."/>
            <person name="Magnuson J."/>
            <person name="Maillard F."/>
            <person name="Murat C."/>
            <person name="Nolan M."/>
            <person name="Ohm R.A."/>
            <person name="Pangilinan J."/>
            <person name="Pereira M.F."/>
            <person name="Perotto S."/>
            <person name="Peter M."/>
            <person name="Pfister S."/>
            <person name="Riley R."/>
            <person name="Sitrit Y."/>
            <person name="Stielow J.B."/>
            <person name="Szollosi G."/>
            <person name="Zifcakova L."/>
            <person name="Stursova M."/>
            <person name="Spatafora J.W."/>
            <person name="Tedersoo L."/>
            <person name="Vaario L.M."/>
            <person name="Yamada A."/>
            <person name="Yan M."/>
            <person name="Wang P."/>
            <person name="Xu J."/>
            <person name="Bruns T."/>
            <person name="Baldrian P."/>
            <person name="Vilgalys R."/>
            <person name="Dunand C."/>
            <person name="Henrissat B."/>
            <person name="Grigoriev I.V."/>
            <person name="Hibbett D."/>
            <person name="Nagy L.G."/>
            <person name="Martin F.M."/>
        </authorList>
    </citation>
    <scope>NUCLEOTIDE SEQUENCE</scope>
    <source>
        <strain evidence="2">UH-Tt-Lm1</strain>
    </source>
</reference>
<protein>
    <submittedName>
        <fullName evidence="2">Uncharacterized protein</fullName>
    </submittedName>
</protein>
<proteinExistence type="predicted"/>
<sequence length="374" mass="41851">MGTWENVSRSIRQMRYREHGNRGKVFPDQNNQKGTIPGQTRCTRHGNRGKMFPVPSGRHAAGNVGTVEKYFLSRTIRKAQSERHDSLADALHQTGNCGNMFPIPSGRRAVGREHGNCGKVFPVPEQSERFHARANAHGTWEPWEDVSHSIMVPGRRTRGTWEPWKCISSYKTGRKAGTVGKCFPFHQADMLRGTWELWKSISCSRTIGKARFPGRRAAPDMGTVGKCFPFHQADMLRGTWEPWKSISCSRTIGKARFPGKRARDVGTVGRCFPYHNGTCQADARGEHGNRGNVFPLPERAERHDRTANRGKIFPVPEQHAPRRATGNVETVGKYFWLQNGTGGMICRHCRGRRAAKRGNIFPVVEGAIGATGAR</sequence>
<dbReference type="EMBL" id="WIUZ02000014">
    <property type="protein sequence ID" value="KAF9781093.1"/>
    <property type="molecule type" value="Genomic_DNA"/>
</dbReference>
<reference evidence="2" key="2">
    <citation type="submission" date="2020-11" db="EMBL/GenBank/DDBJ databases">
        <authorList>
            <consortium name="DOE Joint Genome Institute"/>
            <person name="Kuo A."/>
            <person name="Miyauchi S."/>
            <person name="Kiss E."/>
            <person name="Drula E."/>
            <person name="Kohler A."/>
            <person name="Sanchez-Garcia M."/>
            <person name="Andreopoulos B."/>
            <person name="Barry K.W."/>
            <person name="Bonito G."/>
            <person name="Buee M."/>
            <person name="Carver A."/>
            <person name="Chen C."/>
            <person name="Cichocki N."/>
            <person name="Clum A."/>
            <person name="Culley D."/>
            <person name="Crous P.W."/>
            <person name="Fauchery L."/>
            <person name="Girlanda M."/>
            <person name="Hayes R."/>
            <person name="Keri Z."/>
            <person name="Labutti K."/>
            <person name="Lipzen A."/>
            <person name="Lombard V."/>
            <person name="Magnuson J."/>
            <person name="Maillard F."/>
            <person name="Morin E."/>
            <person name="Murat C."/>
            <person name="Nolan M."/>
            <person name="Ohm R."/>
            <person name="Pangilinan J."/>
            <person name="Pereira M."/>
            <person name="Perotto S."/>
            <person name="Peter M."/>
            <person name="Riley R."/>
            <person name="Sitrit Y."/>
            <person name="Stielow B."/>
            <person name="Szollosi G."/>
            <person name="Zifcakova L."/>
            <person name="Stursova M."/>
            <person name="Spatafora J.W."/>
            <person name="Tedersoo L."/>
            <person name="Vaario L.-M."/>
            <person name="Yamada A."/>
            <person name="Yan M."/>
            <person name="Wang P."/>
            <person name="Xu J."/>
            <person name="Bruns T."/>
            <person name="Baldrian P."/>
            <person name="Vilgalys R."/>
            <person name="Henrissat B."/>
            <person name="Grigoriev I.V."/>
            <person name="Hibbett D."/>
            <person name="Nagy L.G."/>
            <person name="Martin F.M."/>
        </authorList>
    </citation>
    <scope>NUCLEOTIDE SEQUENCE</scope>
    <source>
        <strain evidence="2">UH-Tt-Lm1</strain>
    </source>
</reference>
<evidence type="ECO:0000313" key="3">
    <source>
        <dbReference type="Proteomes" id="UP000736335"/>
    </source>
</evidence>
<organism evidence="2 3">
    <name type="scientific">Thelephora terrestris</name>
    <dbReference type="NCBI Taxonomy" id="56493"/>
    <lineage>
        <taxon>Eukaryota</taxon>
        <taxon>Fungi</taxon>
        <taxon>Dikarya</taxon>
        <taxon>Basidiomycota</taxon>
        <taxon>Agaricomycotina</taxon>
        <taxon>Agaricomycetes</taxon>
        <taxon>Thelephorales</taxon>
        <taxon>Thelephoraceae</taxon>
        <taxon>Thelephora</taxon>
    </lineage>
</organism>
<dbReference type="AlphaFoldDB" id="A0A9P6H7Z7"/>
<feature type="region of interest" description="Disordered" evidence="1">
    <location>
        <begin position="283"/>
        <end position="310"/>
    </location>
</feature>
<dbReference type="Proteomes" id="UP000736335">
    <property type="component" value="Unassembled WGS sequence"/>
</dbReference>
<gene>
    <name evidence="2" type="ORF">BJ322DRAFT_1023212</name>
</gene>
<name>A0A9P6H7Z7_9AGAM</name>
<comment type="caution">
    <text evidence="2">The sequence shown here is derived from an EMBL/GenBank/DDBJ whole genome shotgun (WGS) entry which is preliminary data.</text>
</comment>
<feature type="compositionally biased region" description="Basic and acidic residues" evidence="1">
    <location>
        <begin position="298"/>
        <end position="307"/>
    </location>
</feature>
<evidence type="ECO:0000256" key="1">
    <source>
        <dbReference type="SAM" id="MobiDB-lite"/>
    </source>
</evidence>
<feature type="region of interest" description="Disordered" evidence="1">
    <location>
        <begin position="21"/>
        <end position="47"/>
    </location>
</feature>
<evidence type="ECO:0000313" key="2">
    <source>
        <dbReference type="EMBL" id="KAF9781093.1"/>
    </source>
</evidence>